<protein>
    <submittedName>
        <fullName evidence="2">Ribulose-1,5-bisphosphate carboxylase/oxygenase large subunit</fullName>
        <ecNumber evidence="2">4.1.1.39</ecNumber>
    </submittedName>
</protein>
<dbReference type="Pfam" id="PF00016">
    <property type="entry name" value="RuBisCO_large"/>
    <property type="match status" value="1"/>
</dbReference>
<dbReference type="PANTHER" id="PTHR42704">
    <property type="entry name" value="RIBULOSE BISPHOSPHATE CARBOXYLASE"/>
    <property type="match status" value="1"/>
</dbReference>
<dbReference type="HOGENOM" id="CLU_031450_3_1_5"/>
<organism evidence="2">
    <name type="scientific">Rhodopseudomonas palustris (strain BisA53)</name>
    <dbReference type="NCBI Taxonomy" id="316055"/>
    <lineage>
        <taxon>Bacteria</taxon>
        <taxon>Pseudomonadati</taxon>
        <taxon>Pseudomonadota</taxon>
        <taxon>Alphaproteobacteria</taxon>
        <taxon>Hyphomicrobiales</taxon>
        <taxon>Nitrobacteraceae</taxon>
        <taxon>Rhodopseudomonas</taxon>
    </lineage>
</organism>
<dbReference type="AlphaFoldDB" id="Q07KC6"/>
<dbReference type="STRING" id="316055.RPE_3678"/>
<dbReference type="SFLD" id="SFLDS00014">
    <property type="entry name" value="RuBisCO"/>
    <property type="match status" value="1"/>
</dbReference>
<dbReference type="InterPro" id="IPR036376">
    <property type="entry name" value="RuBisCO_lsu_C_sf"/>
</dbReference>
<dbReference type="KEGG" id="rpe:RPE_3678"/>
<dbReference type="eggNOG" id="COG1850">
    <property type="taxonomic scope" value="Bacteria"/>
</dbReference>
<name>Q07KC6_RHOP5</name>
<dbReference type="Gene3D" id="3.30.70.150">
    <property type="entry name" value="RuBisCO large subunit, N-terminal domain"/>
    <property type="match status" value="1"/>
</dbReference>
<dbReference type="EC" id="4.1.1.39" evidence="2"/>
<feature type="domain" description="Ribulose bisphosphate carboxylase large subunit C-terminal" evidence="1">
    <location>
        <begin position="123"/>
        <end position="276"/>
    </location>
</feature>
<proteinExistence type="predicted"/>
<dbReference type="Gene3D" id="3.20.20.110">
    <property type="entry name" value="Ribulose bisphosphate carboxylase, large subunit, C-terminal domain"/>
    <property type="match status" value="1"/>
</dbReference>
<dbReference type="SUPFAM" id="SSF51649">
    <property type="entry name" value="RuBisCo, C-terminal domain"/>
    <property type="match status" value="1"/>
</dbReference>
<dbReference type="GO" id="GO:0015977">
    <property type="term" value="P:carbon fixation"/>
    <property type="evidence" value="ECO:0007669"/>
    <property type="project" value="InterPro"/>
</dbReference>
<accession>Q07KC6</accession>
<dbReference type="InterPro" id="IPR036422">
    <property type="entry name" value="RuBisCO_lsu_N_sf"/>
</dbReference>
<dbReference type="InterPro" id="IPR033966">
    <property type="entry name" value="RuBisCO"/>
</dbReference>
<dbReference type="SUPFAM" id="SSF54966">
    <property type="entry name" value="RuBisCO, large subunit, small (N-terminal) domain"/>
    <property type="match status" value="1"/>
</dbReference>
<reference evidence="2" key="1">
    <citation type="submission" date="2006-09" db="EMBL/GenBank/DDBJ databases">
        <title>Complete sequence of Rhodopseudomonas palustris BisA53.</title>
        <authorList>
            <consortium name="US DOE Joint Genome Institute"/>
            <person name="Copeland A."/>
            <person name="Lucas S."/>
            <person name="Lapidus A."/>
            <person name="Barry K."/>
            <person name="Detter J.C."/>
            <person name="Glavina del Rio T."/>
            <person name="Hammon N."/>
            <person name="Israni S."/>
            <person name="Dalin E."/>
            <person name="Tice H."/>
            <person name="Pitluck S."/>
            <person name="Chain P."/>
            <person name="Malfatti S."/>
            <person name="Shin M."/>
            <person name="Vergez L."/>
            <person name="Schmutz J."/>
            <person name="Larimer F."/>
            <person name="Land M."/>
            <person name="Hauser L."/>
            <person name="Pelletier D.A."/>
            <person name="Kyrpides N."/>
            <person name="Kim E."/>
            <person name="Harwood C.S."/>
            <person name="Oda Y."/>
            <person name="Richardson P."/>
        </authorList>
    </citation>
    <scope>NUCLEOTIDE SEQUENCE [LARGE SCALE GENOMIC DNA]</scope>
    <source>
        <strain evidence="2">BisA53</strain>
    </source>
</reference>
<dbReference type="CDD" id="cd08210">
    <property type="entry name" value="RLP_RrRLP"/>
    <property type="match status" value="1"/>
</dbReference>
<evidence type="ECO:0000259" key="1">
    <source>
        <dbReference type="Pfam" id="PF00016"/>
    </source>
</evidence>
<dbReference type="SFLD" id="SFLDF00158">
    <property type="entry name" value="5-methylthio-D-ribulose_1-phos"/>
    <property type="match status" value="1"/>
</dbReference>
<dbReference type="InterPro" id="IPR000685">
    <property type="entry name" value="RuBisCO_lsu_C"/>
</dbReference>
<dbReference type="SFLD" id="SFLDG00301">
    <property type="entry name" value="RuBisCO-like_proteins"/>
    <property type="match status" value="1"/>
</dbReference>
<dbReference type="OrthoDB" id="9764279at2"/>
<gene>
    <name evidence="2" type="ordered locus">RPE_3678</name>
</gene>
<evidence type="ECO:0000313" key="2">
    <source>
        <dbReference type="EMBL" id="ABJ07608.1"/>
    </source>
</evidence>
<dbReference type="EMBL" id="CP000463">
    <property type="protein sequence ID" value="ABJ07608.1"/>
    <property type="molecule type" value="Genomic_DNA"/>
</dbReference>
<dbReference type="GO" id="GO:0000287">
    <property type="term" value="F:magnesium ion binding"/>
    <property type="evidence" value="ECO:0007669"/>
    <property type="project" value="InterPro"/>
</dbReference>
<keyword evidence="2" id="KW-0456">Lyase</keyword>
<dbReference type="GO" id="GO:0016984">
    <property type="term" value="F:ribulose-bisphosphate carboxylase activity"/>
    <property type="evidence" value="ECO:0007669"/>
    <property type="project" value="UniProtKB-EC"/>
</dbReference>
<sequence length="368" mass="38270">MSSPRIIATYHLASDADLVAERAKGLAIEQSVECPLAAVGDPVILDTIVGRVEDIAELTPGRYAVRIGLAAATAPAEPGQLINMLFGNSSMQQDVTLVDVELPPSYLAAFGGPRLGLAGLRALTGTQDRALTASALKPQGLSPAALARIAGQLARGGVDVIKDDHGIADQAYSPFAARVEAVGRAVQEANVARDGHSLYAPNLSGTLDDMRRQLDLAREQGIAAVMVAPMIVGLANFHAVVKAAAGMVVIAHPALSGVTRIAPPLLLGKLFRLFGADATIFPNAGGRFGFSTETCLQLARAGRDPWGALEPCMPVPAGGLTADRVAELLQFYGHDVMLLIGGGLLSARERLTEEAARFVNEVAAHGKA</sequence>
<dbReference type="PANTHER" id="PTHR42704:SF17">
    <property type="entry name" value="RIBULOSE BISPHOSPHATE CARBOXYLASE LARGE CHAIN"/>
    <property type="match status" value="1"/>
</dbReference>